<dbReference type="PANTHER" id="PTHR30290">
    <property type="entry name" value="PERIPLASMIC BINDING COMPONENT OF ABC TRANSPORTER"/>
    <property type="match status" value="1"/>
</dbReference>
<dbReference type="Proteomes" id="UP001064632">
    <property type="component" value="Chromosome"/>
</dbReference>
<evidence type="ECO:0000313" key="7">
    <source>
        <dbReference type="Proteomes" id="UP001064632"/>
    </source>
</evidence>
<sequence>MRLPTLVFTVLLTLSPAASSRELIRGNGPEPATLDVHRCQEVACGNLLRDLYEGLVTEGADGAIIAGAARSWRVSDDGRQWQFRLRDELCWSNGEALTAQDFVASLRRAVTPQTAAPMAQLLRPIANASAILRGEAAPESLGVTAVDAHTLHINLDEPVPLLDRLALPIAMPVYLPAIAVHGVEHTRPGRLVGNGAYRLSGWTPHASVEMEKNTFFHAATDVAIARVRYVVTEDAGSELQRFLAGDVHITETVPPKPLPVLRAQFGERLRISPYVGSFWFGLNLTREPFRDNPALREALVLAVDRDILTRHITGLGEQPAFGIVPPGTRGHAAPVLPMAQLTPAARVARARERYAAAGYSADRPAQLEIRYNTSTLHRKLALAVAAMWRQTLGAQVRLRNEEWKVFVQNRRARVITQVFRGGWIADVNDPLDFLATFSGPDNPLNTTGFADPEFDAALTRAALLPDGTERTALLTAAEARVLSAHAVVPLYFYSSKHLVDDRLEGFAGNPLDHHATRWMRWRDGEAP</sequence>
<dbReference type="PANTHER" id="PTHR30290:SF10">
    <property type="entry name" value="PERIPLASMIC OLIGOPEPTIDE-BINDING PROTEIN-RELATED"/>
    <property type="match status" value="1"/>
</dbReference>
<evidence type="ECO:0000259" key="5">
    <source>
        <dbReference type="Pfam" id="PF00496"/>
    </source>
</evidence>
<dbReference type="InterPro" id="IPR039424">
    <property type="entry name" value="SBP_5"/>
</dbReference>
<accession>A0ABY6BHV8</accession>
<dbReference type="Gene3D" id="3.40.190.10">
    <property type="entry name" value="Periplasmic binding protein-like II"/>
    <property type="match status" value="1"/>
</dbReference>
<dbReference type="RefSeq" id="WP_261695163.1">
    <property type="nucleotide sequence ID" value="NZ_CP104694.1"/>
</dbReference>
<proteinExistence type="inferred from homology"/>
<evidence type="ECO:0000256" key="1">
    <source>
        <dbReference type="ARBA" id="ARBA00004196"/>
    </source>
</evidence>
<gene>
    <name evidence="6" type="ORF">N4264_00675</name>
</gene>
<name>A0ABY6BHV8_9GAMM</name>
<organism evidence="6 7">
    <name type="scientific">Tahibacter amnicola</name>
    <dbReference type="NCBI Taxonomy" id="2976241"/>
    <lineage>
        <taxon>Bacteria</taxon>
        <taxon>Pseudomonadati</taxon>
        <taxon>Pseudomonadota</taxon>
        <taxon>Gammaproteobacteria</taxon>
        <taxon>Lysobacterales</taxon>
        <taxon>Rhodanobacteraceae</taxon>
        <taxon>Tahibacter</taxon>
    </lineage>
</organism>
<dbReference type="EMBL" id="CP104694">
    <property type="protein sequence ID" value="UXI68201.1"/>
    <property type="molecule type" value="Genomic_DNA"/>
</dbReference>
<keyword evidence="4" id="KW-0732">Signal</keyword>
<dbReference type="InterPro" id="IPR000914">
    <property type="entry name" value="SBP_5_dom"/>
</dbReference>
<feature type="domain" description="Solute-binding protein family 5" evidence="5">
    <location>
        <begin position="65"/>
        <end position="442"/>
    </location>
</feature>
<evidence type="ECO:0000256" key="3">
    <source>
        <dbReference type="ARBA" id="ARBA00022448"/>
    </source>
</evidence>
<keyword evidence="7" id="KW-1185">Reference proteome</keyword>
<dbReference type="InterPro" id="IPR030678">
    <property type="entry name" value="Peptide/Ni-bd"/>
</dbReference>
<comment type="subcellular location">
    <subcellularLocation>
        <location evidence="1">Cell envelope</location>
    </subcellularLocation>
</comment>
<evidence type="ECO:0000313" key="6">
    <source>
        <dbReference type="EMBL" id="UXI68201.1"/>
    </source>
</evidence>
<comment type="similarity">
    <text evidence="2">Belongs to the bacterial solute-binding protein 5 family.</text>
</comment>
<dbReference type="PIRSF" id="PIRSF002741">
    <property type="entry name" value="MppA"/>
    <property type="match status" value="1"/>
</dbReference>
<keyword evidence="3" id="KW-0813">Transport</keyword>
<dbReference type="Gene3D" id="3.10.105.10">
    <property type="entry name" value="Dipeptide-binding Protein, Domain 3"/>
    <property type="match status" value="1"/>
</dbReference>
<dbReference type="SUPFAM" id="SSF53850">
    <property type="entry name" value="Periplasmic binding protein-like II"/>
    <property type="match status" value="1"/>
</dbReference>
<dbReference type="CDD" id="cd08504">
    <property type="entry name" value="PBP2_OppA"/>
    <property type="match status" value="1"/>
</dbReference>
<dbReference type="Gene3D" id="3.90.76.10">
    <property type="entry name" value="Dipeptide-binding Protein, Domain 1"/>
    <property type="match status" value="1"/>
</dbReference>
<evidence type="ECO:0000256" key="2">
    <source>
        <dbReference type="ARBA" id="ARBA00005695"/>
    </source>
</evidence>
<evidence type="ECO:0000256" key="4">
    <source>
        <dbReference type="ARBA" id="ARBA00022729"/>
    </source>
</evidence>
<reference evidence="6" key="1">
    <citation type="submission" date="2022-09" db="EMBL/GenBank/DDBJ databases">
        <title>Tahibacter sp. nov., isolated from a fresh water.</title>
        <authorList>
            <person name="Baek J.H."/>
            <person name="Lee J.K."/>
            <person name="Kim J.M."/>
            <person name="Jeon C.O."/>
        </authorList>
    </citation>
    <scope>NUCLEOTIDE SEQUENCE</scope>
    <source>
        <strain evidence="6">W38</strain>
    </source>
</reference>
<protein>
    <submittedName>
        <fullName evidence="6">Peptide ABC transporter substrate-binding protein</fullName>
    </submittedName>
</protein>
<dbReference type="Pfam" id="PF00496">
    <property type="entry name" value="SBP_bac_5"/>
    <property type="match status" value="1"/>
</dbReference>